<reference evidence="2" key="1">
    <citation type="journal article" date="2020" name="mSystems">
        <title>Genome- and Community-Level Interaction Insights into Carbon Utilization and Element Cycling Functions of Hydrothermarchaeota in Hydrothermal Sediment.</title>
        <authorList>
            <person name="Zhou Z."/>
            <person name="Liu Y."/>
            <person name="Xu W."/>
            <person name="Pan J."/>
            <person name="Luo Z.H."/>
            <person name="Li M."/>
        </authorList>
    </citation>
    <scope>NUCLEOTIDE SEQUENCE [LARGE SCALE GENOMIC DNA]</scope>
    <source>
        <strain evidence="2">HyVt-501</strain>
    </source>
</reference>
<keyword evidence="1" id="KW-0472">Membrane</keyword>
<comment type="caution">
    <text evidence="2">The sequence shown here is derived from an EMBL/GenBank/DDBJ whole genome shotgun (WGS) entry which is preliminary data.</text>
</comment>
<evidence type="ECO:0000313" key="2">
    <source>
        <dbReference type="EMBL" id="HHJ63336.1"/>
    </source>
</evidence>
<accession>A0A7C5PYD9</accession>
<keyword evidence="1" id="KW-0812">Transmembrane</keyword>
<dbReference type="AlphaFoldDB" id="A0A7C5PYD9"/>
<dbReference type="Proteomes" id="UP000885792">
    <property type="component" value="Unassembled WGS sequence"/>
</dbReference>
<name>A0A7C5PYD9_AQUAO</name>
<gene>
    <name evidence="2" type="ORF">ENJ61_00350</name>
</gene>
<evidence type="ECO:0000256" key="1">
    <source>
        <dbReference type="SAM" id="Phobius"/>
    </source>
</evidence>
<sequence length="101" mass="10911">MIEESEKLDELLISTLSFIMIVFVFLTVLTLGGAPLPYVEVLAERAAGLLGFGDIPETLGGLKSLIFFAFAGNALVGFYGVFLLVRGLIRTVRKTFGGVRL</sequence>
<protein>
    <submittedName>
        <fullName evidence="2">Uncharacterized protein</fullName>
    </submittedName>
</protein>
<dbReference type="EMBL" id="DRNB01000008">
    <property type="protein sequence ID" value="HHJ63336.1"/>
    <property type="molecule type" value="Genomic_DNA"/>
</dbReference>
<organism evidence="2">
    <name type="scientific">Aquifex aeolicus</name>
    <dbReference type="NCBI Taxonomy" id="63363"/>
    <lineage>
        <taxon>Bacteria</taxon>
        <taxon>Pseudomonadati</taxon>
        <taxon>Aquificota</taxon>
        <taxon>Aquificia</taxon>
        <taxon>Aquificales</taxon>
        <taxon>Aquificaceae</taxon>
        <taxon>Aquifex</taxon>
    </lineage>
</organism>
<keyword evidence="1" id="KW-1133">Transmembrane helix</keyword>
<feature type="transmembrane region" description="Helical" evidence="1">
    <location>
        <begin position="65"/>
        <end position="85"/>
    </location>
</feature>
<feature type="transmembrane region" description="Helical" evidence="1">
    <location>
        <begin position="12"/>
        <end position="34"/>
    </location>
</feature>
<proteinExistence type="predicted"/>